<keyword evidence="3" id="KW-1185">Reference proteome</keyword>
<reference evidence="2 3" key="1">
    <citation type="submission" date="2023-02" db="EMBL/GenBank/DDBJ databases">
        <title>LHISI_Scaffold_Assembly.</title>
        <authorList>
            <person name="Stuart O.P."/>
            <person name="Cleave R."/>
            <person name="Magrath M.J.L."/>
            <person name="Mikheyev A.S."/>
        </authorList>
    </citation>
    <scope>NUCLEOTIDE SEQUENCE [LARGE SCALE GENOMIC DNA]</scope>
    <source>
        <strain evidence="2">Daus_M_001</strain>
        <tissue evidence="2">Leg muscle</tissue>
    </source>
</reference>
<evidence type="ECO:0000313" key="2">
    <source>
        <dbReference type="EMBL" id="KAJ8883148.1"/>
    </source>
</evidence>
<dbReference type="Proteomes" id="UP001159363">
    <property type="component" value="Chromosome 4"/>
</dbReference>
<dbReference type="EMBL" id="JARBHB010000005">
    <property type="protein sequence ID" value="KAJ8883148.1"/>
    <property type="molecule type" value="Genomic_DNA"/>
</dbReference>
<sequence length="505" mass="56667">MAFTASPTYKLLRPRPHSSLTRSLFRKPTNVPGMTSGSLSVSRPSLLAPHLPKGRVYAKLPTGIKRWASCINSRNLCYRNLEIHELFIGCLRLHPWRLGDGCAGTLGRSETEDPRANPSTSDIVQHDFHLRKSGVTRPGLEPGSPWWEASIFSRYILVTGSCCVPSVYSTVQTPAYLATLHHTPLTRMSQERYEEYMCKLEQRLQLTQTRQWHVMKCCKVSWCLLTTVHSLCTQQEPVTTVQPRETECIPTTHKRTARDPLHASYGVTCRATSVVVTQLESRRVTSCGYNSSHPVWHALYECLQDIHGDSSPFLLQPFHELSNGFWPHLTSPHPAIQFVPKMFYRVEVGALGGPWLDYLPPNKADRVRFPAGSLPDFRMWELYRTMQLIEGFSQGSPLSPIPLIPTLLHSQLAPSPSALKTSISARLASSERSLQQRRCHACIAARGGDASSIACDVAIVRPLTQQHVIHAIRDRRCGTTTPRWPSWITSRQNLLLCHSSSAANI</sequence>
<evidence type="ECO:0000256" key="1">
    <source>
        <dbReference type="SAM" id="MobiDB-lite"/>
    </source>
</evidence>
<evidence type="ECO:0000313" key="3">
    <source>
        <dbReference type="Proteomes" id="UP001159363"/>
    </source>
</evidence>
<organism evidence="2 3">
    <name type="scientific">Dryococelus australis</name>
    <dbReference type="NCBI Taxonomy" id="614101"/>
    <lineage>
        <taxon>Eukaryota</taxon>
        <taxon>Metazoa</taxon>
        <taxon>Ecdysozoa</taxon>
        <taxon>Arthropoda</taxon>
        <taxon>Hexapoda</taxon>
        <taxon>Insecta</taxon>
        <taxon>Pterygota</taxon>
        <taxon>Neoptera</taxon>
        <taxon>Polyneoptera</taxon>
        <taxon>Phasmatodea</taxon>
        <taxon>Verophasmatodea</taxon>
        <taxon>Anareolatae</taxon>
        <taxon>Phasmatidae</taxon>
        <taxon>Eurycanthinae</taxon>
        <taxon>Dryococelus</taxon>
    </lineage>
</organism>
<comment type="caution">
    <text evidence="2">The sequence shown here is derived from an EMBL/GenBank/DDBJ whole genome shotgun (WGS) entry which is preliminary data.</text>
</comment>
<feature type="region of interest" description="Disordered" evidence="1">
    <location>
        <begin position="22"/>
        <end position="42"/>
    </location>
</feature>
<gene>
    <name evidence="2" type="ORF">PR048_014988</name>
</gene>
<proteinExistence type="predicted"/>
<protein>
    <submittedName>
        <fullName evidence="2">Uncharacterized protein</fullName>
    </submittedName>
</protein>
<name>A0ABQ9HGK6_9NEOP</name>
<feature type="compositionally biased region" description="Polar residues" evidence="1">
    <location>
        <begin position="32"/>
        <end position="42"/>
    </location>
</feature>
<accession>A0ABQ9HGK6</accession>